<reference evidence="1" key="1">
    <citation type="submission" date="2014-12" db="EMBL/GenBank/DDBJ databases">
        <title>Insight into the proteome of Arion vulgaris.</title>
        <authorList>
            <person name="Aradska J."/>
            <person name="Bulat T."/>
            <person name="Smidak R."/>
            <person name="Sarate P."/>
            <person name="Gangsoo J."/>
            <person name="Sialana F."/>
            <person name="Bilban M."/>
            <person name="Lubec G."/>
        </authorList>
    </citation>
    <scope>NUCLEOTIDE SEQUENCE</scope>
    <source>
        <tissue evidence="1">Skin</tissue>
    </source>
</reference>
<organism evidence="1">
    <name type="scientific">Arion vulgaris</name>
    <dbReference type="NCBI Taxonomy" id="1028688"/>
    <lineage>
        <taxon>Eukaryota</taxon>
        <taxon>Metazoa</taxon>
        <taxon>Spiralia</taxon>
        <taxon>Lophotrochozoa</taxon>
        <taxon>Mollusca</taxon>
        <taxon>Gastropoda</taxon>
        <taxon>Heterobranchia</taxon>
        <taxon>Euthyneura</taxon>
        <taxon>Panpulmonata</taxon>
        <taxon>Eupulmonata</taxon>
        <taxon>Stylommatophora</taxon>
        <taxon>Helicina</taxon>
        <taxon>Arionoidea</taxon>
        <taxon>Arionidae</taxon>
        <taxon>Arion</taxon>
    </lineage>
</organism>
<protein>
    <submittedName>
        <fullName evidence="1">Uncharacterized protein</fullName>
    </submittedName>
</protein>
<gene>
    <name evidence="1" type="primary">ORF18286</name>
</gene>
<evidence type="ECO:0000313" key="1">
    <source>
        <dbReference type="EMBL" id="CEK52863.1"/>
    </source>
</evidence>
<proteinExistence type="predicted"/>
<dbReference type="EMBL" id="HACG01005998">
    <property type="protein sequence ID" value="CEK52863.1"/>
    <property type="molecule type" value="Transcribed_RNA"/>
</dbReference>
<name>A0A0B6Y9S7_9EUPU</name>
<sequence>MFWKLSLVPFHVKTIEKHQQSHGDLLFHLKISILTVNKCSEDVQRSVSQYKIINIPTRSV</sequence>
<accession>A0A0B6Y9S7</accession>
<dbReference type="AlphaFoldDB" id="A0A0B6Y9S7"/>
<feature type="non-terminal residue" evidence="1">
    <location>
        <position position="60"/>
    </location>
</feature>